<gene>
    <name evidence="3" type="ORF">A2649_02850</name>
</gene>
<comment type="similarity">
    <text evidence="1">Belongs to the protein kinase superfamily. ADCK protein kinase family.</text>
</comment>
<dbReference type="AlphaFoldDB" id="A0A1F8EDQ6"/>
<evidence type="ECO:0000256" key="1">
    <source>
        <dbReference type="ARBA" id="ARBA00009670"/>
    </source>
</evidence>
<dbReference type="PANTHER" id="PTHR10566">
    <property type="entry name" value="CHAPERONE-ACTIVITY OF BC1 COMPLEX CABC1 -RELATED"/>
    <property type="match status" value="1"/>
</dbReference>
<feature type="domain" description="ABC1 atypical kinase-like" evidence="2">
    <location>
        <begin position="70"/>
        <end position="326"/>
    </location>
</feature>
<proteinExistence type="inferred from homology"/>
<dbReference type="PANTHER" id="PTHR10566:SF113">
    <property type="entry name" value="PROTEIN ACTIVITY OF BC1 COMPLEX KINASE 7, CHLOROPLASTIC"/>
    <property type="match status" value="1"/>
</dbReference>
<protein>
    <recommendedName>
        <fullName evidence="2">ABC1 atypical kinase-like domain-containing protein</fullName>
    </recommendedName>
</protein>
<name>A0A1F8EDQ6_9BACT</name>
<dbReference type="InterPro" id="IPR004147">
    <property type="entry name" value="ABC1_dom"/>
</dbReference>
<evidence type="ECO:0000313" key="4">
    <source>
        <dbReference type="Proteomes" id="UP000176893"/>
    </source>
</evidence>
<evidence type="ECO:0000313" key="3">
    <source>
        <dbReference type="EMBL" id="OGM98489.1"/>
    </source>
</evidence>
<dbReference type="InterPro" id="IPR011009">
    <property type="entry name" value="Kinase-like_dom_sf"/>
</dbReference>
<accession>A0A1F8EDQ6</accession>
<dbReference type="EMBL" id="MGJB01000015">
    <property type="protein sequence ID" value="OGM98489.1"/>
    <property type="molecule type" value="Genomic_DNA"/>
</dbReference>
<reference evidence="3 4" key="1">
    <citation type="journal article" date="2016" name="Nat. Commun.">
        <title>Thousands of microbial genomes shed light on interconnected biogeochemical processes in an aquifer system.</title>
        <authorList>
            <person name="Anantharaman K."/>
            <person name="Brown C.T."/>
            <person name="Hug L.A."/>
            <person name="Sharon I."/>
            <person name="Castelle C.J."/>
            <person name="Probst A.J."/>
            <person name="Thomas B.C."/>
            <person name="Singh A."/>
            <person name="Wilkins M.J."/>
            <person name="Karaoz U."/>
            <person name="Brodie E.L."/>
            <person name="Williams K.H."/>
            <person name="Hubbard S.S."/>
            <person name="Banfield J.F."/>
        </authorList>
    </citation>
    <scope>NUCLEOTIDE SEQUENCE [LARGE SCALE GENOMIC DNA]</scope>
</reference>
<comment type="caution">
    <text evidence="3">The sequence shown here is derived from an EMBL/GenBank/DDBJ whole genome shotgun (WGS) entry which is preliminary data.</text>
</comment>
<sequence length="473" mass="54556">MKTFRRLFKILTTSFRYFIFYKLTHRRCEPLGVRIRLACQELGLVFTKIGQILSTRYELLSHEDCAELQKLLDAVPPIPYQEVSRIFLEDFKALPETLFQNWNPVPIASASIAQVYRAFIPEHGEVAVKVRRPGIEKNIRTDLKILKRLGKIAQLFSGDLRQIKLDEVFSQIESWLLSEVNFRNEAENLDRIANSYHGKMRKVIGEYADAITFPNVYPEFCSNQIITMEFIDGVPVRNFKAIENDSKYDIPTSLKASMGAIMRMWIKGKEFSFHGDPHPSNLLILPYGRLAFLDLGLLGNLNTKDTQETRDLLLAVYAQDLEAVIRTALKMCGASYDKYSSKIREDIKNYLKYTNDSPMGFWFTGLIKVFIKHHIPFPYHIVLIGRMQAIIEGLFETVIPGTTTIDAFGDELRRGLRQQIFNNLLEIDLNPIFYALSEQAKKSPKLIAELVGKYFNNPLQLVRDLKKFCYDLN</sequence>
<dbReference type="CDD" id="cd05121">
    <property type="entry name" value="ABC1_ADCK3-like"/>
    <property type="match status" value="1"/>
</dbReference>
<dbReference type="SUPFAM" id="SSF56112">
    <property type="entry name" value="Protein kinase-like (PK-like)"/>
    <property type="match status" value="1"/>
</dbReference>
<evidence type="ECO:0000259" key="2">
    <source>
        <dbReference type="Pfam" id="PF03109"/>
    </source>
</evidence>
<organism evidence="3 4">
    <name type="scientific">Candidatus Yanofskybacteria bacterium RIFCSPHIGHO2_01_FULL_41_26</name>
    <dbReference type="NCBI Taxonomy" id="1802661"/>
    <lineage>
        <taxon>Bacteria</taxon>
        <taxon>Candidatus Yanofskyibacteriota</taxon>
    </lineage>
</organism>
<dbReference type="InterPro" id="IPR050154">
    <property type="entry name" value="UbiB_kinase"/>
</dbReference>
<dbReference type="Proteomes" id="UP000176893">
    <property type="component" value="Unassembled WGS sequence"/>
</dbReference>
<dbReference type="STRING" id="1802661.A2649_02850"/>
<dbReference type="Pfam" id="PF03109">
    <property type="entry name" value="ABC1"/>
    <property type="match status" value="1"/>
</dbReference>